<comment type="similarity">
    <text evidence="3">In the N-terminal section; belongs to the NADH:flavin oxidoreductase/NADH oxidase family.</text>
</comment>
<evidence type="ECO:0000256" key="9">
    <source>
        <dbReference type="ARBA" id="ARBA00023014"/>
    </source>
</evidence>
<dbReference type="InterPro" id="IPR023753">
    <property type="entry name" value="FAD/NAD-binding_dom"/>
</dbReference>
<organism evidence="13 14">
    <name type="scientific">Nocardiopsis composta</name>
    <dbReference type="NCBI Taxonomy" id="157465"/>
    <lineage>
        <taxon>Bacteria</taxon>
        <taxon>Bacillati</taxon>
        <taxon>Actinomycetota</taxon>
        <taxon>Actinomycetes</taxon>
        <taxon>Streptosporangiales</taxon>
        <taxon>Nocardiopsidaceae</taxon>
        <taxon>Nocardiopsis</taxon>
    </lineage>
</organism>
<dbReference type="Gene3D" id="3.50.50.60">
    <property type="entry name" value="FAD/NAD(P)-binding domain"/>
    <property type="match status" value="1"/>
</dbReference>
<dbReference type="EMBL" id="JACHDB010000001">
    <property type="protein sequence ID" value="MBB5430336.1"/>
    <property type="molecule type" value="Genomic_DNA"/>
</dbReference>
<feature type="domain" description="FAD/NAD(P)-binding" evidence="12">
    <location>
        <begin position="398"/>
        <end position="579"/>
    </location>
</feature>
<evidence type="ECO:0000256" key="5">
    <source>
        <dbReference type="ARBA" id="ARBA00022643"/>
    </source>
</evidence>
<keyword evidence="5" id="KW-0288">FMN</keyword>
<evidence type="ECO:0000256" key="2">
    <source>
        <dbReference type="ARBA" id="ARBA00001966"/>
    </source>
</evidence>
<evidence type="ECO:0000259" key="12">
    <source>
        <dbReference type="Pfam" id="PF07992"/>
    </source>
</evidence>
<dbReference type="AlphaFoldDB" id="A0A7W8QHA7"/>
<evidence type="ECO:0000313" key="13">
    <source>
        <dbReference type="EMBL" id="MBB5430336.1"/>
    </source>
</evidence>
<evidence type="ECO:0000256" key="8">
    <source>
        <dbReference type="ARBA" id="ARBA00023004"/>
    </source>
</evidence>
<dbReference type="InterPro" id="IPR036188">
    <property type="entry name" value="FAD/NAD-bd_sf"/>
</dbReference>
<dbReference type="GO" id="GO:0051536">
    <property type="term" value="F:iron-sulfur cluster binding"/>
    <property type="evidence" value="ECO:0007669"/>
    <property type="project" value="UniProtKB-KW"/>
</dbReference>
<dbReference type="InterPro" id="IPR013785">
    <property type="entry name" value="Aldolase_TIM"/>
</dbReference>
<dbReference type="EC" id="1.3.1.34" evidence="13"/>
<dbReference type="Pfam" id="PF00724">
    <property type="entry name" value="Oxidored_FMN"/>
    <property type="match status" value="1"/>
</dbReference>
<accession>A0A7W8QHA7</accession>
<gene>
    <name evidence="13" type="ORF">HDA36_000420</name>
</gene>
<evidence type="ECO:0000313" key="14">
    <source>
        <dbReference type="Proteomes" id="UP000572635"/>
    </source>
</evidence>
<evidence type="ECO:0000256" key="10">
    <source>
        <dbReference type="SAM" id="MobiDB-lite"/>
    </source>
</evidence>
<dbReference type="PRINTS" id="PR00419">
    <property type="entry name" value="ADXRDTASE"/>
</dbReference>
<dbReference type="GO" id="GO:0033543">
    <property type="term" value="P:fatty acid beta-oxidation, unsaturated, even number, reductase/isomerase pathway"/>
    <property type="evidence" value="ECO:0007669"/>
    <property type="project" value="TreeGrafter"/>
</dbReference>
<dbReference type="Gene3D" id="3.20.20.70">
    <property type="entry name" value="Aldolase class I"/>
    <property type="match status" value="1"/>
</dbReference>
<dbReference type="Proteomes" id="UP000572635">
    <property type="component" value="Unassembled WGS sequence"/>
</dbReference>
<dbReference type="GO" id="GO:0008670">
    <property type="term" value="F:2,4-dienoyl-CoA reductase (NADPH) activity"/>
    <property type="evidence" value="ECO:0007669"/>
    <property type="project" value="UniProtKB-EC"/>
</dbReference>
<evidence type="ECO:0000256" key="4">
    <source>
        <dbReference type="ARBA" id="ARBA00022630"/>
    </source>
</evidence>
<dbReference type="PANTHER" id="PTHR42917">
    <property type="entry name" value="2,4-DIENOYL-COA REDUCTASE"/>
    <property type="match status" value="1"/>
</dbReference>
<feature type="region of interest" description="Disordered" evidence="10">
    <location>
        <begin position="348"/>
        <end position="394"/>
    </location>
</feature>
<comment type="cofactor">
    <cofactor evidence="1">
        <name>FMN</name>
        <dbReference type="ChEBI" id="CHEBI:58210"/>
    </cofactor>
</comment>
<evidence type="ECO:0000256" key="6">
    <source>
        <dbReference type="ARBA" id="ARBA00022723"/>
    </source>
</evidence>
<dbReference type="SUPFAM" id="SSF51905">
    <property type="entry name" value="FAD/NAD(P)-binding domain"/>
    <property type="match status" value="1"/>
</dbReference>
<feature type="domain" description="NADH:flavin oxidoreductase/NADH oxidase N-terminal" evidence="11">
    <location>
        <begin position="30"/>
        <end position="327"/>
    </location>
</feature>
<keyword evidence="6" id="KW-0479">Metal-binding</keyword>
<name>A0A7W8QHA7_9ACTN</name>
<dbReference type="InterPro" id="IPR001155">
    <property type="entry name" value="OxRdtase_FMN_N"/>
</dbReference>
<comment type="caution">
    <text evidence="13">The sequence shown here is derived from an EMBL/GenBank/DDBJ whole genome shotgun (WGS) entry which is preliminary data.</text>
</comment>
<dbReference type="RefSeq" id="WP_184388124.1">
    <property type="nucleotide sequence ID" value="NZ_BAAAJD010000056.1"/>
</dbReference>
<proteinExistence type="inferred from homology"/>
<reference evidence="13 14" key="1">
    <citation type="submission" date="2020-08" db="EMBL/GenBank/DDBJ databases">
        <title>Sequencing the genomes of 1000 actinobacteria strains.</title>
        <authorList>
            <person name="Klenk H.-P."/>
        </authorList>
    </citation>
    <scope>NUCLEOTIDE SEQUENCE [LARGE SCALE GENOMIC DNA]</scope>
    <source>
        <strain evidence="13 14">DSM 44551</strain>
    </source>
</reference>
<evidence type="ECO:0000256" key="7">
    <source>
        <dbReference type="ARBA" id="ARBA00023002"/>
    </source>
</evidence>
<dbReference type="GO" id="GO:0010181">
    <property type="term" value="F:FMN binding"/>
    <property type="evidence" value="ECO:0007669"/>
    <property type="project" value="InterPro"/>
</dbReference>
<dbReference type="PANTHER" id="PTHR42917:SF2">
    <property type="entry name" value="2,4-DIENOYL-COA REDUCTASE [(2E)-ENOYL-COA-PRODUCING]"/>
    <property type="match status" value="1"/>
</dbReference>
<dbReference type="GO" id="GO:0046872">
    <property type="term" value="F:metal ion binding"/>
    <property type="evidence" value="ECO:0007669"/>
    <property type="project" value="UniProtKB-KW"/>
</dbReference>
<dbReference type="Gene3D" id="3.40.50.720">
    <property type="entry name" value="NAD(P)-binding Rossmann-like Domain"/>
    <property type="match status" value="2"/>
</dbReference>
<feature type="region of interest" description="Disordered" evidence="10">
    <location>
        <begin position="696"/>
        <end position="718"/>
    </location>
</feature>
<dbReference type="SUPFAM" id="SSF51395">
    <property type="entry name" value="FMN-linked oxidoreductases"/>
    <property type="match status" value="1"/>
</dbReference>
<feature type="compositionally biased region" description="Low complexity" evidence="10">
    <location>
        <begin position="371"/>
        <end position="386"/>
    </location>
</feature>
<sequence>MPLLTDPVALAGRTAPSRAVFGAHETNLGRGRALSDRHTAYYRRRAEGGAGVIVTETASVTADDHPYEYAPLAAECAPGWRRIAAACRPHGALVLAGLGHAGGQGSSAHSQHVLWAPSPVADVVTREMPAAMEEEQIEAVVAGFAAAAAAACEAGADGVEVDAGAYSLLRQFQSGLSNLREDAYGADRLLLTRRVLDAVRAAIGGDRVLALRISCDELAPWAGTTPGQAAGQVRLLAPRADLLTAVRAGPMAPRALRPDAHTPPGFNLELCAAMRRAARGRALVALQGSVADPVQAQAALDAGAADLVEMVRAQIADARLVRLLRAGEPERIRPCVLCNQACQVRDDRNPPVSCIGDPRSGHEAADPDPDPAAAQRVAAAPAAGSAARGGGGRGSGGEVLVVGGGPAGLECARVLAGRGLRVRLAERTKRLGGMLRTAAALAPARHPPSPSTETPRAADLPAPHGAPVAGRMRLGLLADWLESECQRLGVRLETGTEVTAAELDAVLDGGGRAVLATGSRAAPLGADTGDVPVVDVAEAAARPALLPSGGALLVHDPVGGPIGVAAAEMLAAQGREVRLATPDTVAGRLLAPTGDLADANGRLQRAGVVRELRCRLESAGGGRAVLRDVWTAARREVGCAAVVDCGPRLPEEALYLHRPGTPRCGDAVAPRTVLEAVLEGRRTALSLLGVERADGTDGAPLAPAGSAVPTGTAEGAHR</sequence>
<evidence type="ECO:0000259" key="11">
    <source>
        <dbReference type="Pfam" id="PF00724"/>
    </source>
</evidence>
<keyword evidence="8" id="KW-0408">Iron</keyword>
<dbReference type="InterPro" id="IPR051793">
    <property type="entry name" value="NADH:flavin_oxidoreductase"/>
</dbReference>
<keyword evidence="14" id="KW-1185">Reference proteome</keyword>
<protein>
    <submittedName>
        <fullName evidence="13">2,4-dienoyl-CoA reductase (NADPH2)</fullName>
        <ecNumber evidence="13">1.3.1.34</ecNumber>
    </submittedName>
</protein>
<keyword evidence="4" id="KW-0285">Flavoprotein</keyword>
<evidence type="ECO:0000256" key="1">
    <source>
        <dbReference type="ARBA" id="ARBA00001917"/>
    </source>
</evidence>
<evidence type="ECO:0000256" key="3">
    <source>
        <dbReference type="ARBA" id="ARBA00011048"/>
    </source>
</evidence>
<comment type="cofactor">
    <cofactor evidence="2">
        <name>[4Fe-4S] cluster</name>
        <dbReference type="ChEBI" id="CHEBI:49883"/>
    </cofactor>
</comment>
<keyword evidence="7 13" id="KW-0560">Oxidoreductase</keyword>
<dbReference type="Pfam" id="PF07992">
    <property type="entry name" value="Pyr_redox_2"/>
    <property type="match status" value="1"/>
</dbReference>
<feature type="region of interest" description="Disordered" evidence="10">
    <location>
        <begin position="441"/>
        <end position="465"/>
    </location>
</feature>
<keyword evidence="9" id="KW-0411">Iron-sulfur</keyword>